<dbReference type="AlphaFoldDB" id="A0A3M2S3Q6"/>
<dbReference type="EMBL" id="NKUJ01000144">
    <property type="protein sequence ID" value="RMJ12173.1"/>
    <property type="molecule type" value="Genomic_DNA"/>
</dbReference>
<keyword evidence="2" id="KW-1185">Reference proteome</keyword>
<gene>
    <name evidence="1" type="ORF">CDV36_008197</name>
</gene>
<proteinExistence type="predicted"/>
<name>A0A3M2S3Q6_9HYPO</name>
<comment type="caution">
    <text evidence="1">The sequence shown here is derived from an EMBL/GenBank/DDBJ whole genome shotgun (WGS) entry which is preliminary data.</text>
</comment>
<evidence type="ECO:0000313" key="1">
    <source>
        <dbReference type="EMBL" id="RMJ12173.1"/>
    </source>
</evidence>
<accession>A0A3M2S3Q6</accession>
<evidence type="ECO:0000313" key="2">
    <source>
        <dbReference type="Proteomes" id="UP000277212"/>
    </source>
</evidence>
<protein>
    <submittedName>
        <fullName evidence="1">Uncharacterized protein</fullName>
    </submittedName>
</protein>
<sequence length="82" mass="9067">MTEVDLTIFLGAKDSLGRVGLAGEDIRELIVLDHLTRCRSPDAITALKIQLLSSASTEESMKAFRVHSWHSLGLTLCNPIFR</sequence>
<dbReference type="Proteomes" id="UP000277212">
    <property type="component" value="Unassembled WGS sequence"/>
</dbReference>
<organism evidence="1 2">
    <name type="scientific">Fusarium kuroshium</name>
    <dbReference type="NCBI Taxonomy" id="2010991"/>
    <lineage>
        <taxon>Eukaryota</taxon>
        <taxon>Fungi</taxon>
        <taxon>Dikarya</taxon>
        <taxon>Ascomycota</taxon>
        <taxon>Pezizomycotina</taxon>
        <taxon>Sordariomycetes</taxon>
        <taxon>Hypocreomycetidae</taxon>
        <taxon>Hypocreales</taxon>
        <taxon>Nectriaceae</taxon>
        <taxon>Fusarium</taxon>
        <taxon>Fusarium solani species complex</taxon>
    </lineage>
</organism>
<reference evidence="1 2" key="1">
    <citation type="submission" date="2017-06" db="EMBL/GenBank/DDBJ databases">
        <title>Comparative genomic analysis of Ambrosia Fusariam Clade fungi.</title>
        <authorList>
            <person name="Stajich J.E."/>
            <person name="Carrillo J."/>
            <person name="Kijimoto T."/>
            <person name="Eskalen A."/>
            <person name="O'Donnell K."/>
            <person name="Kasson M."/>
        </authorList>
    </citation>
    <scope>NUCLEOTIDE SEQUENCE [LARGE SCALE GENOMIC DNA]</scope>
    <source>
        <strain evidence="1">UCR3666</strain>
    </source>
</reference>